<dbReference type="EMBL" id="NCKV01004146">
    <property type="protein sequence ID" value="RWS25025.1"/>
    <property type="molecule type" value="Genomic_DNA"/>
</dbReference>
<sequence length="333" mass="36879">MRNVFELQAYLYIVVFVSTSTFSLLAPFFPHEAATKGMPASITGYVFSSYGVTLTLVNFILPNFMKSIGEKNLLIFGILLNGLSNICFGFVIYVNNYELFVIVCFACRIVEGIGIACIQTTVYYFVSGNNQALGYLEACITLGSLLGFVFGAVFFETFELNMSEMKTGNSENSENQRVTYKKLLLMPEIIFMAIAVILCYVNLTLFEPFMETFLMSRGVTHIWISVVFISISAAFFLTAVIIGQKLSENNSVYIVIIGSIIASLSYFISDTSLIYAYNFRVSFVAFSFIGVSSAMIVLPTMMIMLNSVKEQGYDECTARPFISGIRVAAGAFG</sequence>
<dbReference type="GO" id="GO:0022857">
    <property type="term" value="F:transmembrane transporter activity"/>
    <property type="evidence" value="ECO:0007669"/>
    <property type="project" value="InterPro"/>
</dbReference>
<dbReference type="InterPro" id="IPR050930">
    <property type="entry name" value="MFS_Vesicular_Transporter"/>
</dbReference>
<feature type="transmembrane region" description="Helical" evidence="6">
    <location>
        <begin position="133"/>
        <end position="155"/>
    </location>
</feature>
<gene>
    <name evidence="7" type="ORF">B4U80_13830</name>
</gene>
<evidence type="ECO:0000256" key="4">
    <source>
        <dbReference type="ARBA" id="ARBA00022989"/>
    </source>
</evidence>
<evidence type="ECO:0000256" key="1">
    <source>
        <dbReference type="ARBA" id="ARBA00004141"/>
    </source>
</evidence>
<feature type="transmembrane region" description="Helical" evidence="6">
    <location>
        <begin position="222"/>
        <end position="244"/>
    </location>
</feature>
<evidence type="ECO:0000256" key="3">
    <source>
        <dbReference type="ARBA" id="ARBA00022692"/>
    </source>
</evidence>
<feature type="transmembrane region" description="Helical" evidence="6">
    <location>
        <begin position="42"/>
        <end position="61"/>
    </location>
</feature>
<accession>A0A443SC84</accession>
<feature type="transmembrane region" description="Helical" evidence="6">
    <location>
        <begin position="189"/>
        <end position="210"/>
    </location>
</feature>
<organism evidence="7 8">
    <name type="scientific">Leptotrombidium deliense</name>
    <dbReference type="NCBI Taxonomy" id="299467"/>
    <lineage>
        <taxon>Eukaryota</taxon>
        <taxon>Metazoa</taxon>
        <taxon>Ecdysozoa</taxon>
        <taxon>Arthropoda</taxon>
        <taxon>Chelicerata</taxon>
        <taxon>Arachnida</taxon>
        <taxon>Acari</taxon>
        <taxon>Acariformes</taxon>
        <taxon>Trombidiformes</taxon>
        <taxon>Prostigmata</taxon>
        <taxon>Anystina</taxon>
        <taxon>Parasitengona</taxon>
        <taxon>Trombiculoidea</taxon>
        <taxon>Trombiculidae</taxon>
        <taxon>Leptotrombidium</taxon>
    </lineage>
</organism>
<dbReference type="GO" id="GO:0016020">
    <property type="term" value="C:membrane"/>
    <property type="evidence" value="ECO:0007669"/>
    <property type="project" value="UniProtKB-SubCell"/>
</dbReference>
<dbReference type="PANTHER" id="PTHR23506:SF26">
    <property type="entry name" value="MFS-TYPE TRANSPORTER SLC18B1"/>
    <property type="match status" value="1"/>
</dbReference>
<feature type="transmembrane region" description="Helical" evidence="6">
    <location>
        <begin position="250"/>
        <end position="269"/>
    </location>
</feature>
<comment type="subcellular location">
    <subcellularLocation>
        <location evidence="1">Membrane</location>
        <topology evidence="1">Multi-pass membrane protein</topology>
    </subcellularLocation>
</comment>
<evidence type="ECO:0000313" key="8">
    <source>
        <dbReference type="Proteomes" id="UP000288716"/>
    </source>
</evidence>
<comment type="caution">
    <text evidence="7">The sequence shown here is derived from an EMBL/GenBank/DDBJ whole genome shotgun (WGS) entry which is preliminary data.</text>
</comment>
<dbReference type="VEuPathDB" id="VectorBase:LDEU007015"/>
<evidence type="ECO:0000313" key="7">
    <source>
        <dbReference type="EMBL" id="RWS25025.1"/>
    </source>
</evidence>
<evidence type="ECO:0000256" key="6">
    <source>
        <dbReference type="SAM" id="Phobius"/>
    </source>
</evidence>
<keyword evidence="4 6" id="KW-1133">Transmembrane helix</keyword>
<evidence type="ECO:0000256" key="2">
    <source>
        <dbReference type="ARBA" id="ARBA00022448"/>
    </source>
</evidence>
<dbReference type="Proteomes" id="UP000288716">
    <property type="component" value="Unassembled WGS sequence"/>
</dbReference>
<feature type="transmembrane region" description="Helical" evidence="6">
    <location>
        <begin position="281"/>
        <end position="305"/>
    </location>
</feature>
<dbReference type="Gene3D" id="1.20.1250.20">
    <property type="entry name" value="MFS general substrate transporter like domains"/>
    <property type="match status" value="1"/>
</dbReference>
<dbReference type="SUPFAM" id="SSF103473">
    <property type="entry name" value="MFS general substrate transporter"/>
    <property type="match status" value="1"/>
</dbReference>
<evidence type="ECO:0000256" key="5">
    <source>
        <dbReference type="ARBA" id="ARBA00023136"/>
    </source>
</evidence>
<feature type="transmembrane region" description="Helical" evidence="6">
    <location>
        <begin position="9"/>
        <end position="30"/>
    </location>
</feature>
<dbReference type="STRING" id="299467.A0A443SC84"/>
<dbReference type="Pfam" id="PF07690">
    <property type="entry name" value="MFS_1"/>
    <property type="match status" value="1"/>
</dbReference>
<dbReference type="InterPro" id="IPR036259">
    <property type="entry name" value="MFS_trans_sf"/>
</dbReference>
<reference evidence="7 8" key="1">
    <citation type="journal article" date="2018" name="Gigascience">
        <title>Genomes of trombidid mites reveal novel predicted allergens and laterally-transferred genes associated with secondary metabolism.</title>
        <authorList>
            <person name="Dong X."/>
            <person name="Chaisiri K."/>
            <person name="Xia D."/>
            <person name="Armstrong S.D."/>
            <person name="Fang Y."/>
            <person name="Donnelly M.J."/>
            <person name="Kadowaki T."/>
            <person name="McGarry J.W."/>
            <person name="Darby A.C."/>
            <person name="Makepeace B.L."/>
        </authorList>
    </citation>
    <scope>NUCLEOTIDE SEQUENCE [LARGE SCALE GENOMIC DNA]</scope>
    <source>
        <strain evidence="7">UoL-UT</strain>
    </source>
</reference>
<dbReference type="OrthoDB" id="6505564at2759"/>
<dbReference type="AlphaFoldDB" id="A0A443SC84"/>
<protein>
    <submittedName>
        <fullName evidence="7">MFS-type transporter SLC18B1-like isoform X1</fullName>
    </submittedName>
</protein>
<feature type="transmembrane region" description="Helical" evidence="6">
    <location>
        <begin position="73"/>
        <end position="93"/>
    </location>
</feature>
<keyword evidence="2" id="KW-0813">Transport</keyword>
<keyword evidence="8" id="KW-1185">Reference proteome</keyword>
<name>A0A443SC84_9ACAR</name>
<keyword evidence="3 6" id="KW-0812">Transmembrane</keyword>
<dbReference type="InterPro" id="IPR011701">
    <property type="entry name" value="MFS"/>
</dbReference>
<keyword evidence="5 6" id="KW-0472">Membrane</keyword>
<dbReference type="PANTHER" id="PTHR23506">
    <property type="entry name" value="GH10249P"/>
    <property type="match status" value="1"/>
</dbReference>
<proteinExistence type="predicted"/>
<feature type="transmembrane region" description="Helical" evidence="6">
    <location>
        <begin position="99"/>
        <end position="126"/>
    </location>
</feature>